<dbReference type="Pfam" id="PF13108">
    <property type="entry name" value="DUF3969"/>
    <property type="match status" value="1"/>
</dbReference>
<dbReference type="AlphaFoldDB" id="C8PE93"/>
<organism evidence="1 2">
    <name type="scientific">Campylobacter gracilis RM3268</name>
    <dbReference type="NCBI Taxonomy" id="553220"/>
    <lineage>
        <taxon>Bacteria</taxon>
        <taxon>Pseudomonadati</taxon>
        <taxon>Campylobacterota</taxon>
        <taxon>Epsilonproteobacteria</taxon>
        <taxon>Campylobacterales</taxon>
        <taxon>Campylobacteraceae</taxon>
        <taxon>Campylobacter</taxon>
    </lineage>
</organism>
<sequence length="77" mass="9286">MKAKNLFSPYISTHLGKNKVDERIVDIIIECCELEDIFELIPTKYMQTLQTLQNRIIEILKQYDEEIRERWVIVDEE</sequence>
<accession>C8PE93</accession>
<proteinExistence type="predicted"/>
<dbReference type="EMBL" id="ACYG01000005">
    <property type="protein sequence ID" value="EEV18966.1"/>
    <property type="molecule type" value="Genomic_DNA"/>
</dbReference>
<evidence type="ECO:0000313" key="2">
    <source>
        <dbReference type="Proteomes" id="UP000005709"/>
    </source>
</evidence>
<dbReference type="Proteomes" id="UP000005709">
    <property type="component" value="Unassembled WGS sequence"/>
</dbReference>
<comment type="caution">
    <text evidence="1">The sequence shown here is derived from an EMBL/GenBank/DDBJ whole genome shotgun (WGS) entry which is preliminary data.</text>
</comment>
<evidence type="ECO:0000313" key="1">
    <source>
        <dbReference type="EMBL" id="EEV18966.1"/>
    </source>
</evidence>
<name>C8PE93_9BACT</name>
<gene>
    <name evidence="1" type="ORF">CAMGR0001_2444</name>
</gene>
<keyword evidence="2" id="KW-1185">Reference proteome</keyword>
<reference evidence="1 2" key="1">
    <citation type="submission" date="2009-07" db="EMBL/GenBank/DDBJ databases">
        <authorList>
            <person name="Madupu R."/>
            <person name="Sebastian Y."/>
            <person name="Durkin A.S."/>
            <person name="Torralba M."/>
            <person name="Methe B."/>
            <person name="Sutton G.G."/>
            <person name="Strausberg R.L."/>
            <person name="Nelson K.E."/>
        </authorList>
    </citation>
    <scope>NUCLEOTIDE SEQUENCE [LARGE SCALE GENOMIC DNA]</scope>
    <source>
        <strain evidence="1 2">RM3268</strain>
    </source>
</reference>
<protein>
    <submittedName>
        <fullName evidence="1">Uncharacterized protein</fullName>
    </submittedName>
</protein>
<dbReference type="InterPro" id="IPR025083">
    <property type="entry name" value="DUF3969"/>
</dbReference>